<feature type="transmembrane region" description="Helical" evidence="1">
    <location>
        <begin position="43"/>
        <end position="64"/>
    </location>
</feature>
<dbReference type="Proteomes" id="UP000034852">
    <property type="component" value="Unassembled WGS sequence"/>
</dbReference>
<feature type="transmembrane region" description="Helical" evidence="1">
    <location>
        <begin position="20"/>
        <end position="37"/>
    </location>
</feature>
<feature type="non-terminal residue" evidence="3">
    <location>
        <position position="203"/>
    </location>
</feature>
<dbReference type="SUPFAM" id="SSF56300">
    <property type="entry name" value="Metallo-dependent phosphatases"/>
    <property type="match status" value="1"/>
</dbReference>
<comment type="caution">
    <text evidence="3">The sequence shown here is derived from an EMBL/GenBank/DDBJ whole genome shotgun (WGS) entry which is preliminary data.</text>
</comment>
<protein>
    <submittedName>
        <fullName evidence="3">Ser/Thr phosphatase family protein</fullName>
    </submittedName>
</protein>
<keyword evidence="1" id="KW-0472">Membrane</keyword>
<sequence length="203" mass="23476">MKIFDLLKKDYYESYEFDIYFVLFFFISIGFGALSLLINSTFVVVICLLLALLIMLPVLLYVLYQHQTYSLDISYLRLKLQKGKTAAVQILGNKLLTQNIGHESKKIRMIFLSDLHLNKYFNKKFLNSLIGRVNSLGADVLLFGGDYIIDYRTNVAVLDAMKGFKAKTKIAVLGNHDYSIRSQRKFRNESSHELYFKKGKEVE</sequence>
<gene>
    <name evidence="3" type="ORF">US52_C0065G0007</name>
</gene>
<evidence type="ECO:0000313" key="3">
    <source>
        <dbReference type="EMBL" id="KKQ34272.1"/>
    </source>
</evidence>
<dbReference type="InterPro" id="IPR029052">
    <property type="entry name" value="Metallo-depent_PP-like"/>
</dbReference>
<keyword evidence="1" id="KW-1133">Transmembrane helix</keyword>
<dbReference type="Pfam" id="PF00149">
    <property type="entry name" value="Metallophos"/>
    <property type="match status" value="1"/>
</dbReference>
<reference evidence="3 4" key="1">
    <citation type="journal article" date="2015" name="Nature">
        <title>rRNA introns, odd ribosomes, and small enigmatic genomes across a large radiation of phyla.</title>
        <authorList>
            <person name="Brown C.T."/>
            <person name="Hug L.A."/>
            <person name="Thomas B.C."/>
            <person name="Sharon I."/>
            <person name="Castelle C.J."/>
            <person name="Singh A."/>
            <person name="Wilkins M.J."/>
            <person name="Williams K.H."/>
            <person name="Banfield J.F."/>
        </authorList>
    </citation>
    <scope>NUCLEOTIDE SEQUENCE [LARGE SCALE GENOMIC DNA]</scope>
</reference>
<dbReference type="Gene3D" id="3.60.21.10">
    <property type="match status" value="1"/>
</dbReference>
<evidence type="ECO:0000259" key="2">
    <source>
        <dbReference type="Pfam" id="PF00149"/>
    </source>
</evidence>
<evidence type="ECO:0000256" key="1">
    <source>
        <dbReference type="SAM" id="Phobius"/>
    </source>
</evidence>
<dbReference type="AlphaFoldDB" id="A0A0G0GW41"/>
<name>A0A0G0GW41_9BACT</name>
<feature type="domain" description="Calcineurin-like phosphoesterase" evidence="2">
    <location>
        <begin position="108"/>
        <end position="192"/>
    </location>
</feature>
<dbReference type="InterPro" id="IPR051158">
    <property type="entry name" value="Metallophosphoesterase_sf"/>
</dbReference>
<keyword evidence="1" id="KW-0812">Transmembrane</keyword>
<dbReference type="InterPro" id="IPR004843">
    <property type="entry name" value="Calcineurin-like_PHP"/>
</dbReference>
<evidence type="ECO:0000313" key="4">
    <source>
        <dbReference type="Proteomes" id="UP000034852"/>
    </source>
</evidence>
<proteinExistence type="predicted"/>
<dbReference type="PANTHER" id="PTHR31302:SF0">
    <property type="entry name" value="TRANSMEMBRANE PROTEIN WITH METALLOPHOSPHOESTERASE DOMAIN"/>
    <property type="match status" value="1"/>
</dbReference>
<dbReference type="EMBL" id="LBTH01000065">
    <property type="protein sequence ID" value="KKQ34272.1"/>
    <property type="molecule type" value="Genomic_DNA"/>
</dbReference>
<dbReference type="GO" id="GO:0016787">
    <property type="term" value="F:hydrolase activity"/>
    <property type="evidence" value="ECO:0007669"/>
    <property type="project" value="InterPro"/>
</dbReference>
<dbReference type="PANTHER" id="PTHR31302">
    <property type="entry name" value="TRANSMEMBRANE PROTEIN WITH METALLOPHOSPHOESTERASE DOMAIN-RELATED"/>
    <property type="match status" value="1"/>
</dbReference>
<accession>A0A0G0GW41</accession>
<organism evidence="3 4">
    <name type="scientific">candidate division WS6 bacterium GW2011_GWA2_37_6</name>
    <dbReference type="NCBI Taxonomy" id="1619087"/>
    <lineage>
        <taxon>Bacteria</taxon>
        <taxon>Candidatus Dojkabacteria</taxon>
    </lineage>
</organism>